<name>X6NIF9_RETFI</name>
<proteinExistence type="predicted"/>
<dbReference type="EMBL" id="ASPP01008484">
    <property type="protein sequence ID" value="ETO25499.1"/>
    <property type="molecule type" value="Genomic_DNA"/>
</dbReference>
<dbReference type="Proteomes" id="UP000023152">
    <property type="component" value="Unassembled WGS sequence"/>
</dbReference>
<evidence type="ECO:0000313" key="1">
    <source>
        <dbReference type="EMBL" id="ETO25499.1"/>
    </source>
</evidence>
<protein>
    <submittedName>
        <fullName evidence="1">Uncharacterized protein</fullName>
    </submittedName>
</protein>
<accession>X6NIF9</accession>
<gene>
    <name evidence="1" type="ORF">RFI_11639</name>
</gene>
<reference evidence="1 2" key="1">
    <citation type="journal article" date="2013" name="Curr. Biol.">
        <title>The Genome of the Foraminiferan Reticulomyxa filosa.</title>
        <authorList>
            <person name="Glockner G."/>
            <person name="Hulsmann N."/>
            <person name="Schleicher M."/>
            <person name="Noegel A.A."/>
            <person name="Eichinger L."/>
            <person name="Gallinger C."/>
            <person name="Pawlowski J."/>
            <person name="Sierra R."/>
            <person name="Euteneuer U."/>
            <person name="Pillet L."/>
            <person name="Moustafa A."/>
            <person name="Platzer M."/>
            <person name="Groth M."/>
            <person name="Szafranski K."/>
            <person name="Schliwa M."/>
        </authorList>
    </citation>
    <scope>NUCLEOTIDE SEQUENCE [LARGE SCALE GENOMIC DNA]</scope>
</reference>
<evidence type="ECO:0000313" key="2">
    <source>
        <dbReference type="Proteomes" id="UP000023152"/>
    </source>
</evidence>
<sequence length="241" mass="27341">MSLYEVQKKFFFETMFPSQKMNMSACLEVLHSDIVLVLAYYLSTPTLVNLVSCFPTISSQIKEYNLKHNLTWRYHKSRSKQCLDQLNKIFSKSDDSNNKSLKKSSSNVNLGSLGTNKGNALHMFGGLTIYVPSIEEKMNKDKLSVITTITALLTTSYLDSHEIVQSGEWKTYDKHLSSSSSSSSSTDAPRGLKDIWASIETETKDRIVPLVLMNELYKPEAITDFQLNIDPFRFECVYNDG</sequence>
<dbReference type="AlphaFoldDB" id="X6NIF9"/>
<keyword evidence="2" id="KW-1185">Reference proteome</keyword>
<organism evidence="1 2">
    <name type="scientific">Reticulomyxa filosa</name>
    <dbReference type="NCBI Taxonomy" id="46433"/>
    <lineage>
        <taxon>Eukaryota</taxon>
        <taxon>Sar</taxon>
        <taxon>Rhizaria</taxon>
        <taxon>Retaria</taxon>
        <taxon>Foraminifera</taxon>
        <taxon>Monothalamids</taxon>
        <taxon>Reticulomyxidae</taxon>
        <taxon>Reticulomyxa</taxon>
    </lineage>
</organism>
<comment type="caution">
    <text evidence="1">The sequence shown here is derived from an EMBL/GenBank/DDBJ whole genome shotgun (WGS) entry which is preliminary data.</text>
</comment>